<name>A0ABR2QKM9_9ROSI</name>
<protein>
    <submittedName>
        <fullName evidence="1">Uncharacterized protein</fullName>
    </submittedName>
</protein>
<gene>
    <name evidence="1" type="ORF">V6N11_082906</name>
</gene>
<evidence type="ECO:0000313" key="2">
    <source>
        <dbReference type="Proteomes" id="UP001396334"/>
    </source>
</evidence>
<keyword evidence="2" id="KW-1185">Reference proteome</keyword>
<evidence type="ECO:0000313" key="1">
    <source>
        <dbReference type="EMBL" id="KAK9001115.1"/>
    </source>
</evidence>
<sequence>MLCLCKRCRHRLQSFRIPAPPKFSDSQVGGACLSSISAVIAVLDEFLVHTRCSRAGFPDGIRTVGVLIVVDVKALIFNAVDEVEMPSLILNAELMRIKGIYLLSVTRKVTYRIRPDVDDASMYGVEPEIDNIEKIRVEDLHELTYDETPAIWT</sequence>
<dbReference type="Proteomes" id="UP001396334">
    <property type="component" value="Unassembled WGS sequence"/>
</dbReference>
<organism evidence="1 2">
    <name type="scientific">Hibiscus sabdariffa</name>
    <name type="common">roselle</name>
    <dbReference type="NCBI Taxonomy" id="183260"/>
    <lineage>
        <taxon>Eukaryota</taxon>
        <taxon>Viridiplantae</taxon>
        <taxon>Streptophyta</taxon>
        <taxon>Embryophyta</taxon>
        <taxon>Tracheophyta</taxon>
        <taxon>Spermatophyta</taxon>
        <taxon>Magnoliopsida</taxon>
        <taxon>eudicotyledons</taxon>
        <taxon>Gunneridae</taxon>
        <taxon>Pentapetalae</taxon>
        <taxon>rosids</taxon>
        <taxon>malvids</taxon>
        <taxon>Malvales</taxon>
        <taxon>Malvaceae</taxon>
        <taxon>Malvoideae</taxon>
        <taxon>Hibiscus</taxon>
    </lineage>
</organism>
<accession>A0ABR2QKM9</accession>
<comment type="caution">
    <text evidence="1">The sequence shown here is derived from an EMBL/GenBank/DDBJ whole genome shotgun (WGS) entry which is preliminary data.</text>
</comment>
<proteinExistence type="predicted"/>
<dbReference type="EMBL" id="JBBPBN010000036">
    <property type="protein sequence ID" value="KAK9001115.1"/>
    <property type="molecule type" value="Genomic_DNA"/>
</dbReference>
<reference evidence="1 2" key="1">
    <citation type="journal article" date="2024" name="G3 (Bethesda)">
        <title>Genome assembly of Hibiscus sabdariffa L. provides insights into metabolisms of medicinal natural products.</title>
        <authorList>
            <person name="Kim T."/>
        </authorList>
    </citation>
    <scope>NUCLEOTIDE SEQUENCE [LARGE SCALE GENOMIC DNA]</scope>
    <source>
        <strain evidence="1">TK-2024</strain>
        <tissue evidence="1">Old leaves</tissue>
    </source>
</reference>